<dbReference type="HAMAP" id="MF_00045">
    <property type="entry name" value="Oligoribonuclease"/>
    <property type="match status" value="1"/>
</dbReference>
<sequence>MNKKNLIWIDLEMTGLNPEIHRIIEIAILITDSQLNIILEGPVVAIHQKKKHITSMDTWNNNIHTQTGLIERVQKSKYDEIKAESKIVSFLKKTVPIHSSPMCGNSIYQDRIFLRKYMPILEDYFHYRCIDVSTIKELVSRWHPALKKKKKNHTAREDIYESIMELKFYKKKFFEFKK</sequence>
<dbReference type="EMBL" id="CP029161">
    <property type="protein sequence ID" value="AWH90253.1"/>
    <property type="molecule type" value="Genomic_DNA"/>
</dbReference>
<keyword evidence="6" id="KW-0963">Cytoplasm</keyword>
<dbReference type="GO" id="GO:0003676">
    <property type="term" value="F:nucleic acid binding"/>
    <property type="evidence" value="ECO:0007669"/>
    <property type="project" value="InterPro"/>
</dbReference>
<feature type="active site" evidence="6">
    <location>
        <position position="127"/>
    </location>
</feature>
<dbReference type="InterPro" id="IPR022894">
    <property type="entry name" value="Oligoribonuclease"/>
</dbReference>
<evidence type="ECO:0000256" key="3">
    <source>
        <dbReference type="ARBA" id="ARBA00022801"/>
    </source>
</evidence>
<dbReference type="Proteomes" id="UP000244884">
    <property type="component" value="Chromosome"/>
</dbReference>
<evidence type="ECO:0000313" key="8">
    <source>
        <dbReference type="EMBL" id="AWH90253.1"/>
    </source>
</evidence>
<name>A0A2U8DER5_9GAMM</name>
<dbReference type="GO" id="GO:0005737">
    <property type="term" value="C:cytoplasm"/>
    <property type="evidence" value="ECO:0007669"/>
    <property type="project" value="UniProtKB-SubCell"/>
</dbReference>
<dbReference type="SMART" id="SM00479">
    <property type="entry name" value="EXOIII"/>
    <property type="match status" value="1"/>
</dbReference>
<dbReference type="SUPFAM" id="SSF53098">
    <property type="entry name" value="Ribonuclease H-like"/>
    <property type="match status" value="1"/>
</dbReference>
<gene>
    <name evidence="6" type="primary">orn</name>
    <name evidence="8" type="ORF">DD681_00180</name>
</gene>
<dbReference type="InterPro" id="IPR013520">
    <property type="entry name" value="Ribonucl_H"/>
</dbReference>
<dbReference type="Gene3D" id="3.30.420.10">
    <property type="entry name" value="Ribonuclease H-like superfamily/Ribonuclease H"/>
    <property type="match status" value="1"/>
</dbReference>
<evidence type="ECO:0000313" key="9">
    <source>
        <dbReference type="Proteomes" id="UP000244884"/>
    </source>
</evidence>
<comment type="function">
    <text evidence="6">3'-to-5' exoribonuclease specific for small oligoribonucleotides.</text>
</comment>
<dbReference type="NCBIfam" id="NF003765">
    <property type="entry name" value="PRK05359.1"/>
    <property type="match status" value="1"/>
</dbReference>
<accession>A0A2U8DER5</accession>
<dbReference type="InterPro" id="IPR036397">
    <property type="entry name" value="RNaseH_sf"/>
</dbReference>
<evidence type="ECO:0000256" key="6">
    <source>
        <dbReference type="HAMAP-Rule" id="MF_00045"/>
    </source>
</evidence>
<protein>
    <recommendedName>
        <fullName evidence="5 6">Oligoribonuclease</fullName>
        <ecNumber evidence="6">3.1.-.-</ecNumber>
    </recommendedName>
</protein>
<dbReference type="PANTHER" id="PTHR11046:SF0">
    <property type="entry name" value="OLIGORIBONUCLEASE, MITOCHONDRIAL"/>
    <property type="match status" value="1"/>
</dbReference>
<evidence type="ECO:0000256" key="4">
    <source>
        <dbReference type="ARBA" id="ARBA00022839"/>
    </source>
</evidence>
<keyword evidence="4 6" id="KW-0269">Exonuclease</keyword>
<dbReference type="Pfam" id="PF00929">
    <property type="entry name" value="RNase_T"/>
    <property type="match status" value="1"/>
</dbReference>
<feature type="domain" description="Exonuclease" evidence="7">
    <location>
        <begin position="5"/>
        <end position="175"/>
    </location>
</feature>
<comment type="similarity">
    <text evidence="1 6">Belongs to the oligoribonuclease family.</text>
</comment>
<organism evidence="8 9">
    <name type="scientific">Buchnera aphidicola</name>
    <name type="common">Melanaphis sacchari</name>
    <dbReference type="NCBI Taxonomy" id="2173854"/>
    <lineage>
        <taxon>Bacteria</taxon>
        <taxon>Pseudomonadati</taxon>
        <taxon>Pseudomonadota</taxon>
        <taxon>Gammaproteobacteria</taxon>
        <taxon>Enterobacterales</taxon>
        <taxon>Erwiniaceae</taxon>
        <taxon>Buchnera</taxon>
    </lineage>
</organism>
<keyword evidence="3 6" id="KW-0378">Hydrolase</keyword>
<evidence type="ECO:0000256" key="2">
    <source>
        <dbReference type="ARBA" id="ARBA00022722"/>
    </source>
</evidence>
<keyword evidence="2 6" id="KW-0540">Nuclease</keyword>
<dbReference type="PANTHER" id="PTHR11046">
    <property type="entry name" value="OLIGORIBONUCLEASE, MITOCHONDRIAL"/>
    <property type="match status" value="1"/>
</dbReference>
<dbReference type="GO" id="GO:0000175">
    <property type="term" value="F:3'-5'-RNA exonuclease activity"/>
    <property type="evidence" value="ECO:0007669"/>
    <property type="project" value="InterPro"/>
</dbReference>
<dbReference type="RefSeq" id="WP_158341023.1">
    <property type="nucleotide sequence ID" value="NZ_CP029161.1"/>
</dbReference>
<dbReference type="AlphaFoldDB" id="A0A2U8DER5"/>
<dbReference type="InterPro" id="IPR012337">
    <property type="entry name" value="RNaseH-like_sf"/>
</dbReference>
<proteinExistence type="inferred from homology"/>
<dbReference type="EC" id="3.1.-.-" evidence="6"/>
<reference evidence="8 9" key="1">
    <citation type="submission" date="2018-04" db="EMBL/GenBank/DDBJ databases">
        <title>Genome sequence of Buchnera aphidicola from Melaphis sacchari.</title>
        <authorList>
            <person name="Geib S.M."/>
            <person name="Palmer N.A."/>
            <person name="Sattler S.E."/>
            <person name="Sarath G."/>
        </authorList>
    </citation>
    <scope>NUCLEOTIDE SEQUENCE [LARGE SCALE GENOMIC DNA]</scope>
    <source>
        <strain evidence="8 9">LSU</strain>
    </source>
</reference>
<dbReference type="GO" id="GO:0006259">
    <property type="term" value="P:DNA metabolic process"/>
    <property type="evidence" value="ECO:0007669"/>
    <property type="project" value="UniProtKB-ARBA"/>
</dbReference>
<comment type="subcellular location">
    <subcellularLocation>
        <location evidence="6">Cytoplasm</location>
    </subcellularLocation>
</comment>
<evidence type="ECO:0000256" key="1">
    <source>
        <dbReference type="ARBA" id="ARBA00009921"/>
    </source>
</evidence>
<evidence type="ECO:0000259" key="7">
    <source>
        <dbReference type="SMART" id="SM00479"/>
    </source>
</evidence>
<dbReference type="OrthoDB" id="9801329at2"/>
<evidence type="ECO:0000256" key="5">
    <source>
        <dbReference type="ARBA" id="ARBA00070964"/>
    </source>
</evidence>
<dbReference type="CDD" id="cd06135">
    <property type="entry name" value="Orn"/>
    <property type="match status" value="1"/>
</dbReference>
<dbReference type="FunFam" id="3.30.420.10:FF:000003">
    <property type="entry name" value="Oligoribonuclease"/>
    <property type="match status" value="1"/>
</dbReference>